<keyword evidence="4" id="KW-0238">DNA-binding</keyword>
<evidence type="ECO:0000259" key="6">
    <source>
        <dbReference type="PROSITE" id="PS50931"/>
    </source>
</evidence>
<comment type="function">
    <text evidence="1">NodD regulates the expression of the nodABCFE genes which encode other nodulation proteins. NodD is also a negative regulator of its own expression. Binds flavonoids as inducers.</text>
</comment>
<comment type="similarity">
    <text evidence="2">Belongs to the LysR transcriptional regulatory family.</text>
</comment>
<dbReference type="RefSeq" id="WP_195801858.1">
    <property type="nucleotide sequence ID" value="NZ_CP061379.1"/>
</dbReference>
<evidence type="ECO:0000256" key="1">
    <source>
        <dbReference type="ARBA" id="ARBA00003502"/>
    </source>
</evidence>
<dbReference type="Pfam" id="PF03466">
    <property type="entry name" value="LysR_substrate"/>
    <property type="match status" value="1"/>
</dbReference>
<protein>
    <submittedName>
        <fullName evidence="7">LysR family transcriptional regulator</fullName>
    </submittedName>
</protein>
<dbReference type="PROSITE" id="PS50931">
    <property type="entry name" value="HTH_LYSR"/>
    <property type="match status" value="2"/>
</dbReference>
<dbReference type="InterPro" id="IPR005119">
    <property type="entry name" value="LysR_subst-bd"/>
</dbReference>
<feature type="domain" description="HTH lysR-type" evidence="6">
    <location>
        <begin position="102"/>
        <end position="159"/>
    </location>
</feature>
<dbReference type="EMBL" id="CP061379">
    <property type="protein sequence ID" value="QPF92320.1"/>
    <property type="molecule type" value="Genomic_DNA"/>
</dbReference>
<dbReference type="Proteomes" id="UP000594621">
    <property type="component" value="Chromosome"/>
</dbReference>
<evidence type="ECO:0000313" key="8">
    <source>
        <dbReference type="Proteomes" id="UP000594621"/>
    </source>
</evidence>
<dbReference type="GO" id="GO:0003700">
    <property type="term" value="F:DNA-binding transcription factor activity"/>
    <property type="evidence" value="ECO:0007669"/>
    <property type="project" value="InterPro"/>
</dbReference>
<dbReference type="SUPFAM" id="SSF53850">
    <property type="entry name" value="Periplasmic binding protein-like II"/>
    <property type="match status" value="1"/>
</dbReference>
<dbReference type="InterPro" id="IPR036388">
    <property type="entry name" value="WH-like_DNA-bd_sf"/>
</dbReference>
<feature type="domain" description="HTH lysR-type" evidence="6">
    <location>
        <begin position="7"/>
        <end position="64"/>
    </location>
</feature>
<evidence type="ECO:0000256" key="5">
    <source>
        <dbReference type="ARBA" id="ARBA00023163"/>
    </source>
</evidence>
<gene>
    <name evidence="7" type="ORF">IC761_03190</name>
</gene>
<accession>A0A7S9H130</accession>
<dbReference type="GO" id="GO:0000976">
    <property type="term" value="F:transcription cis-regulatory region binding"/>
    <property type="evidence" value="ECO:0007669"/>
    <property type="project" value="TreeGrafter"/>
</dbReference>
<keyword evidence="5" id="KW-0804">Transcription</keyword>
<sequence length="403" mass="44283">MKRTPILTIKQVRVISAVASCASLARASEQLNASQSSLSRAIAEVEGGLRQQLFARGWTGMEPTSQGEIVIARCRHMMSNIESAQEALRATGARIADLGHHLAWELLNAVSAVRKTGNVSAAAEYLERSQPDISRALGRIAAATGRPPFERTRSGMKTTGDAVILADLHTKLLMDVMTLPEQLEALSGKVTGRVAVGLLPFSEQDMVVKVFGKMLSRHRHVRLQAVTGSYAALIDGLRQGELDFVIGPLRQPPPYDVLEERHLYDEFFAIIARADHRLAKGRRKLKDLVGENWVVAPHGTPTRRYFEELLIGQGLVPPSQTCEIVTFALAEQMVMNSDVIALLTYSPTKLKTIARGLKALSIELPANSRAIGLTYRKNQPFTPAQQSFLEILDQRAARLARVK</sequence>
<evidence type="ECO:0000256" key="3">
    <source>
        <dbReference type="ARBA" id="ARBA00023015"/>
    </source>
</evidence>
<dbReference type="InterPro" id="IPR036390">
    <property type="entry name" value="WH_DNA-bd_sf"/>
</dbReference>
<dbReference type="Gene3D" id="1.10.10.10">
    <property type="entry name" value="Winged helix-like DNA-binding domain superfamily/Winged helix DNA-binding domain"/>
    <property type="match status" value="2"/>
</dbReference>
<dbReference type="Gene3D" id="3.40.190.290">
    <property type="match status" value="1"/>
</dbReference>
<keyword evidence="8" id="KW-1185">Reference proteome</keyword>
<evidence type="ECO:0000256" key="4">
    <source>
        <dbReference type="ARBA" id="ARBA00023125"/>
    </source>
</evidence>
<dbReference type="PANTHER" id="PTHR30126">
    <property type="entry name" value="HTH-TYPE TRANSCRIPTIONAL REGULATOR"/>
    <property type="match status" value="1"/>
</dbReference>
<name>A0A7S9H130_9BRAD</name>
<dbReference type="Pfam" id="PF00126">
    <property type="entry name" value="HTH_1"/>
    <property type="match status" value="2"/>
</dbReference>
<dbReference type="KEGG" id="bcou:IC761_03190"/>
<dbReference type="PANTHER" id="PTHR30126:SF40">
    <property type="entry name" value="HTH-TYPE TRANSCRIPTIONAL REGULATOR GLTR"/>
    <property type="match status" value="1"/>
</dbReference>
<dbReference type="InterPro" id="IPR000847">
    <property type="entry name" value="LysR_HTH_N"/>
</dbReference>
<evidence type="ECO:0000256" key="2">
    <source>
        <dbReference type="ARBA" id="ARBA00009437"/>
    </source>
</evidence>
<dbReference type="AlphaFoldDB" id="A0A7S9H130"/>
<keyword evidence="3" id="KW-0805">Transcription regulation</keyword>
<evidence type="ECO:0000313" key="7">
    <source>
        <dbReference type="EMBL" id="QPF92320.1"/>
    </source>
</evidence>
<reference evidence="7 8" key="1">
    <citation type="submission" date="2020-09" db="EMBL/GenBank/DDBJ databases">
        <title>Complete genomes of bradyrhizobia occurring on native shrubby legumes in Australia.</title>
        <authorList>
            <person name="Lafay B."/>
        </authorList>
    </citation>
    <scope>NUCLEOTIDE SEQUENCE [LARGE SCALE GENOMIC DNA]</scope>
    <source>
        <strain evidence="7 8">BDV5040</strain>
    </source>
</reference>
<proteinExistence type="inferred from homology"/>
<dbReference type="SUPFAM" id="SSF46785">
    <property type="entry name" value="Winged helix' DNA-binding domain"/>
    <property type="match status" value="2"/>
</dbReference>
<organism evidence="7 8">
    <name type="scientific">Bradyrhizobium commune</name>
    <dbReference type="NCBI Taxonomy" id="83627"/>
    <lineage>
        <taxon>Bacteria</taxon>
        <taxon>Pseudomonadati</taxon>
        <taxon>Pseudomonadota</taxon>
        <taxon>Alphaproteobacteria</taxon>
        <taxon>Hyphomicrobiales</taxon>
        <taxon>Nitrobacteraceae</taxon>
        <taxon>Bradyrhizobium</taxon>
    </lineage>
</organism>